<sequence length="95" mass="10061">MKSSSTLIDCRSSPSKKLTIAPWQMNLPPGVDLMSQSLTLLMPPLLLKTAAATAQTCGRRIQLTGLPPPSNSIIVGRWSHSPPSMPSVGGLHDAD</sequence>
<gene>
    <name evidence="2" type="ORF">CCAM_LOCUS43180</name>
</gene>
<proteinExistence type="predicted"/>
<reference evidence="2 3" key="1">
    <citation type="submission" date="2018-04" db="EMBL/GenBank/DDBJ databases">
        <authorList>
            <person name="Vogel A."/>
        </authorList>
    </citation>
    <scope>NUCLEOTIDE SEQUENCE [LARGE SCALE GENOMIC DNA]</scope>
</reference>
<evidence type="ECO:0000256" key="1">
    <source>
        <dbReference type="SAM" id="MobiDB-lite"/>
    </source>
</evidence>
<dbReference type="EMBL" id="OOIL02006764">
    <property type="protein sequence ID" value="VFR01405.1"/>
    <property type="molecule type" value="Genomic_DNA"/>
</dbReference>
<feature type="region of interest" description="Disordered" evidence="1">
    <location>
        <begin position="74"/>
        <end position="95"/>
    </location>
</feature>
<evidence type="ECO:0000313" key="2">
    <source>
        <dbReference type="EMBL" id="VFR01405.1"/>
    </source>
</evidence>
<dbReference type="AlphaFoldDB" id="A0A484NNH3"/>
<name>A0A484NNH3_9ASTE</name>
<protein>
    <submittedName>
        <fullName evidence="2">Uncharacterized protein</fullName>
    </submittedName>
</protein>
<organism evidence="2 3">
    <name type="scientific">Cuscuta campestris</name>
    <dbReference type="NCBI Taxonomy" id="132261"/>
    <lineage>
        <taxon>Eukaryota</taxon>
        <taxon>Viridiplantae</taxon>
        <taxon>Streptophyta</taxon>
        <taxon>Embryophyta</taxon>
        <taxon>Tracheophyta</taxon>
        <taxon>Spermatophyta</taxon>
        <taxon>Magnoliopsida</taxon>
        <taxon>eudicotyledons</taxon>
        <taxon>Gunneridae</taxon>
        <taxon>Pentapetalae</taxon>
        <taxon>asterids</taxon>
        <taxon>lamiids</taxon>
        <taxon>Solanales</taxon>
        <taxon>Convolvulaceae</taxon>
        <taxon>Cuscuteae</taxon>
        <taxon>Cuscuta</taxon>
        <taxon>Cuscuta subgen. Grammica</taxon>
        <taxon>Cuscuta sect. Cleistogrammica</taxon>
    </lineage>
</organism>
<evidence type="ECO:0000313" key="3">
    <source>
        <dbReference type="Proteomes" id="UP000595140"/>
    </source>
</evidence>
<accession>A0A484NNH3</accession>
<keyword evidence="3" id="KW-1185">Reference proteome</keyword>
<dbReference type="Proteomes" id="UP000595140">
    <property type="component" value="Unassembled WGS sequence"/>
</dbReference>